<name>A0ABU6SNI3_9FABA</name>
<dbReference type="Proteomes" id="UP001341840">
    <property type="component" value="Unassembled WGS sequence"/>
</dbReference>
<comment type="similarity">
    <text evidence="1">Belongs to the peptidase S10 family.</text>
</comment>
<dbReference type="PRINTS" id="PR00724">
    <property type="entry name" value="CRBOXYPTASEC"/>
</dbReference>
<evidence type="ECO:0000256" key="2">
    <source>
        <dbReference type="SAM" id="SignalP"/>
    </source>
</evidence>
<sequence>MNTIIIFIIFCFCLCIQTHHASSSSSYSISSSESKNIFPKEAHPTKSGYLPVSNNSSSAIFYAFYEAQNSTLPLSKTPLLIWLEGGPGTSSLIGNFYEVGPWRITESITLEPNPGSWNNYFGLLFLDNPIGTGFSIASSRQEIPTDQQGIARHLFAAITSFLQLDPVYKHRPIYINGQSYGGKFGSTTGYYIMKRNAQLRAPQRVNLAGVVIGDGSIELKTQLGTIPANAYYLGLINEKQKNELEKDLLEVVRFTETLQWGKATDAAGRLRAVLQNMTGLATLDDYTRKDHPYHYEDWVTKFLNIAEVDQYDLLAGPVQIEACVKLFKWEGIEDYLNAERKIWKVNGELAGYVQQWKSLTNVVVLGGGHLMPADQPLNAKAMIEDWVLQRGLYQSV</sequence>
<dbReference type="EMBL" id="JASCZI010061108">
    <property type="protein sequence ID" value="MED6137666.1"/>
    <property type="molecule type" value="Genomic_DNA"/>
</dbReference>
<comment type="caution">
    <text evidence="3">The sequence shown here is derived from an EMBL/GenBank/DDBJ whole genome shotgun (WGS) entry which is preliminary data.</text>
</comment>
<dbReference type="SUPFAM" id="SSF53474">
    <property type="entry name" value="alpha/beta-Hydrolases"/>
    <property type="match status" value="1"/>
</dbReference>
<dbReference type="PANTHER" id="PTHR11802">
    <property type="entry name" value="SERINE PROTEASE FAMILY S10 SERINE CARBOXYPEPTIDASE"/>
    <property type="match status" value="1"/>
</dbReference>
<accession>A0ABU6SNI3</accession>
<dbReference type="Gene3D" id="3.40.50.1820">
    <property type="entry name" value="alpha/beta hydrolase"/>
    <property type="match status" value="2"/>
</dbReference>
<gene>
    <name evidence="3" type="ORF">PIB30_067043</name>
</gene>
<evidence type="ECO:0000313" key="3">
    <source>
        <dbReference type="EMBL" id="MED6137666.1"/>
    </source>
</evidence>
<proteinExistence type="inferred from homology"/>
<protein>
    <submittedName>
        <fullName evidence="3">Uncharacterized protein</fullName>
    </submittedName>
</protein>
<organism evidence="3 4">
    <name type="scientific">Stylosanthes scabra</name>
    <dbReference type="NCBI Taxonomy" id="79078"/>
    <lineage>
        <taxon>Eukaryota</taxon>
        <taxon>Viridiplantae</taxon>
        <taxon>Streptophyta</taxon>
        <taxon>Embryophyta</taxon>
        <taxon>Tracheophyta</taxon>
        <taxon>Spermatophyta</taxon>
        <taxon>Magnoliopsida</taxon>
        <taxon>eudicotyledons</taxon>
        <taxon>Gunneridae</taxon>
        <taxon>Pentapetalae</taxon>
        <taxon>rosids</taxon>
        <taxon>fabids</taxon>
        <taxon>Fabales</taxon>
        <taxon>Fabaceae</taxon>
        <taxon>Papilionoideae</taxon>
        <taxon>50 kb inversion clade</taxon>
        <taxon>dalbergioids sensu lato</taxon>
        <taxon>Dalbergieae</taxon>
        <taxon>Pterocarpus clade</taxon>
        <taxon>Stylosanthes</taxon>
    </lineage>
</organism>
<reference evidence="3 4" key="1">
    <citation type="journal article" date="2023" name="Plants (Basel)">
        <title>Bridging the Gap: Combining Genomics and Transcriptomics Approaches to Understand Stylosanthes scabra, an Orphan Legume from the Brazilian Caatinga.</title>
        <authorList>
            <person name="Ferreira-Neto J.R.C."/>
            <person name="da Silva M.D."/>
            <person name="Binneck E."/>
            <person name="de Melo N.F."/>
            <person name="da Silva R.H."/>
            <person name="de Melo A.L.T.M."/>
            <person name="Pandolfi V."/>
            <person name="Bustamante F.O."/>
            <person name="Brasileiro-Vidal A.C."/>
            <person name="Benko-Iseppon A.M."/>
        </authorList>
    </citation>
    <scope>NUCLEOTIDE SEQUENCE [LARGE SCALE GENOMIC DNA]</scope>
    <source>
        <tissue evidence="3">Leaves</tissue>
    </source>
</reference>
<evidence type="ECO:0000313" key="4">
    <source>
        <dbReference type="Proteomes" id="UP001341840"/>
    </source>
</evidence>
<dbReference type="InterPro" id="IPR029058">
    <property type="entry name" value="AB_hydrolase_fold"/>
</dbReference>
<keyword evidence="4" id="KW-1185">Reference proteome</keyword>
<dbReference type="Pfam" id="PF00450">
    <property type="entry name" value="Peptidase_S10"/>
    <property type="match status" value="2"/>
</dbReference>
<dbReference type="PANTHER" id="PTHR11802:SF454">
    <property type="entry name" value="SERINE CARBOXYPEPTIDASE-LIKE 50"/>
    <property type="match status" value="1"/>
</dbReference>
<dbReference type="InterPro" id="IPR001563">
    <property type="entry name" value="Peptidase_S10"/>
</dbReference>
<feature type="chain" id="PRO_5045451820" evidence="2">
    <location>
        <begin position="22"/>
        <end position="396"/>
    </location>
</feature>
<keyword evidence="2" id="KW-0732">Signal</keyword>
<feature type="signal peptide" evidence="2">
    <location>
        <begin position="1"/>
        <end position="21"/>
    </location>
</feature>
<evidence type="ECO:0000256" key="1">
    <source>
        <dbReference type="ARBA" id="ARBA00009431"/>
    </source>
</evidence>